<dbReference type="SUPFAM" id="SSF53850">
    <property type="entry name" value="Periplasmic binding protein-like II"/>
    <property type="match status" value="1"/>
</dbReference>
<protein>
    <recommendedName>
        <fullName evidence="3">ABC transporter substrate-binding protein</fullName>
    </recommendedName>
</protein>
<accession>A0AAU9EB44</accession>
<dbReference type="Proteomes" id="UP001321786">
    <property type="component" value="Chromosome"/>
</dbReference>
<dbReference type="PANTHER" id="PTHR30024">
    <property type="entry name" value="ALIPHATIC SULFONATES-BINDING PROTEIN-RELATED"/>
    <property type="match status" value="1"/>
</dbReference>
<reference evidence="1 2" key="1">
    <citation type="submission" date="2023-08" db="EMBL/GenBank/DDBJ databases">
        <title>Helicovermis profunda gen. nov., sp. nov., a novel mesophilic, fermentative bacterium within the Bacillota from a deep-sea hydrothermal vent chimney.</title>
        <authorList>
            <person name="Miyazaki U."/>
            <person name="Mizutani D."/>
            <person name="Hashimoto Y."/>
            <person name="Tame A."/>
            <person name="Sawayama S."/>
            <person name="Miyazaki J."/>
            <person name="Takai K."/>
            <person name="Nakagawa S."/>
        </authorList>
    </citation>
    <scope>NUCLEOTIDE SEQUENCE [LARGE SCALE GENOMIC DNA]</scope>
    <source>
        <strain evidence="1 2">S502</strain>
    </source>
</reference>
<name>A0AAU9EB44_9FIRM</name>
<dbReference type="PROSITE" id="PS51257">
    <property type="entry name" value="PROKAR_LIPOPROTEIN"/>
    <property type="match status" value="1"/>
</dbReference>
<evidence type="ECO:0008006" key="3">
    <source>
        <dbReference type="Google" id="ProtNLM"/>
    </source>
</evidence>
<proteinExistence type="predicted"/>
<sequence>MKKLLIGVLIVVLLGLTGCTSKVDNNQIDSSVTKVRSIKIAEQYGLAYAPLIILKEKNFIKNYDENLTLEWVKLANTTAIRESMISDNLDIGFMGIPPFLIGSDNGMKWKIFTGLSSSPLGLVTSDNRIKNLRDISKSDKIALPQPGSIQHILLSMAAKREFNDAKYFDKQLVSMKHPDGMTALVSGSDIKLHFTSPPYLFMEQNEGLNTILTGDEAFGDEFTFIVGAVNKNALVNKKDDIEILKKALNDVFEFIDNNRNETLEILSKSYNIDREDLEDYLYNRNMIYGDSVKGLDTFIKFLKENDYISDKIEIEDVVYGM</sequence>
<evidence type="ECO:0000313" key="1">
    <source>
        <dbReference type="EMBL" id="BEP28519.1"/>
    </source>
</evidence>
<dbReference type="EMBL" id="AP028654">
    <property type="protein sequence ID" value="BEP28519.1"/>
    <property type="molecule type" value="Genomic_DNA"/>
</dbReference>
<dbReference type="RefSeq" id="WP_338536834.1">
    <property type="nucleotide sequence ID" value="NZ_AP028654.1"/>
</dbReference>
<keyword evidence="2" id="KW-1185">Reference proteome</keyword>
<dbReference type="KEGG" id="hprf:HLPR_08500"/>
<dbReference type="Gene3D" id="3.40.190.10">
    <property type="entry name" value="Periplasmic binding protein-like II"/>
    <property type="match status" value="2"/>
</dbReference>
<dbReference type="Pfam" id="PF13379">
    <property type="entry name" value="NMT1_2"/>
    <property type="match status" value="1"/>
</dbReference>
<organism evidence="1 2">
    <name type="scientific">Helicovermis profundi</name>
    <dbReference type="NCBI Taxonomy" id="3065157"/>
    <lineage>
        <taxon>Bacteria</taxon>
        <taxon>Bacillati</taxon>
        <taxon>Bacillota</taxon>
        <taxon>Clostridia</taxon>
        <taxon>Helicovermis</taxon>
    </lineage>
</organism>
<dbReference type="PANTHER" id="PTHR30024:SF2">
    <property type="entry name" value="ABC TRANSPORTER SUBSTRATE-BINDING PROTEIN"/>
    <property type="match status" value="1"/>
</dbReference>
<dbReference type="AlphaFoldDB" id="A0AAU9EB44"/>
<evidence type="ECO:0000313" key="2">
    <source>
        <dbReference type="Proteomes" id="UP001321786"/>
    </source>
</evidence>
<gene>
    <name evidence="1" type="ORF">HLPR_08500</name>
</gene>